<dbReference type="AlphaFoldDB" id="A0AAE9ADM3"/>
<reference evidence="1 2" key="1">
    <citation type="submission" date="2022-05" db="EMBL/GenBank/DDBJ databases">
        <title>Chromosome-level reference genomes for two strains of Caenorhabditis briggsae: an improved platform for comparative genomics.</title>
        <authorList>
            <person name="Stevens L."/>
            <person name="Andersen E.C."/>
        </authorList>
    </citation>
    <scope>NUCLEOTIDE SEQUENCE [LARGE SCALE GENOMIC DNA]</scope>
    <source>
        <strain evidence="1">QX1410_ONT</strain>
        <tissue evidence="1">Whole-organism</tissue>
    </source>
</reference>
<accession>A0AAE9ADM3</accession>
<gene>
    <name evidence="1" type="ORF">L3Y34_003584</name>
</gene>
<evidence type="ECO:0000313" key="2">
    <source>
        <dbReference type="Proteomes" id="UP000827892"/>
    </source>
</evidence>
<sequence>MLGTNTFVQLATAAVVNDNYLANQTSSSMRLETICWNIIIEGFEMDQRMKELVKRMTMRSLSKIQREHDFFAKKNIKVFEPSELNKGIYETERCRSCTDNLLNYIPLISTYTSKDPRTGKPTNTLQPYCIKCVERFQE</sequence>
<proteinExistence type="predicted"/>
<name>A0AAE9ADM3_CAEBR</name>
<organism evidence="1 2">
    <name type="scientific">Caenorhabditis briggsae</name>
    <dbReference type="NCBI Taxonomy" id="6238"/>
    <lineage>
        <taxon>Eukaryota</taxon>
        <taxon>Metazoa</taxon>
        <taxon>Ecdysozoa</taxon>
        <taxon>Nematoda</taxon>
        <taxon>Chromadorea</taxon>
        <taxon>Rhabditida</taxon>
        <taxon>Rhabditina</taxon>
        <taxon>Rhabditomorpha</taxon>
        <taxon>Rhabditoidea</taxon>
        <taxon>Rhabditidae</taxon>
        <taxon>Peloderinae</taxon>
        <taxon>Caenorhabditis</taxon>
    </lineage>
</organism>
<evidence type="ECO:0000313" key="1">
    <source>
        <dbReference type="EMBL" id="ULT94205.1"/>
    </source>
</evidence>
<dbReference type="Proteomes" id="UP000827892">
    <property type="component" value="Chromosome IV"/>
</dbReference>
<protein>
    <submittedName>
        <fullName evidence="1">Uncharacterized protein</fullName>
    </submittedName>
</protein>
<dbReference type="EMBL" id="CP090894">
    <property type="protein sequence ID" value="ULT94205.1"/>
    <property type="molecule type" value="Genomic_DNA"/>
</dbReference>